<dbReference type="AlphaFoldDB" id="A0A1L3I8Z9"/>
<organism evidence="3 4">
    <name type="scientific">Phaeobacter porticola</name>
    <dbReference type="NCBI Taxonomy" id="1844006"/>
    <lineage>
        <taxon>Bacteria</taxon>
        <taxon>Pseudomonadati</taxon>
        <taxon>Pseudomonadota</taxon>
        <taxon>Alphaproteobacteria</taxon>
        <taxon>Rhodobacterales</taxon>
        <taxon>Roseobacteraceae</taxon>
        <taxon>Phaeobacter</taxon>
    </lineage>
</organism>
<keyword evidence="3" id="KW-0418">Kinase</keyword>
<proteinExistence type="predicted"/>
<dbReference type="EMBL" id="CP016364">
    <property type="protein sequence ID" value="APG48588.1"/>
    <property type="molecule type" value="Genomic_DNA"/>
</dbReference>
<dbReference type="GO" id="GO:0004674">
    <property type="term" value="F:protein serine/threonine kinase activity"/>
    <property type="evidence" value="ECO:0007669"/>
    <property type="project" value="UniProtKB-KW"/>
</dbReference>
<keyword evidence="4" id="KW-1185">Reference proteome</keyword>
<gene>
    <name evidence="3" type="ORF">PhaeoP97_03230</name>
</gene>
<dbReference type="CDD" id="cd16936">
    <property type="entry name" value="HATPase_RsbW-like"/>
    <property type="match status" value="1"/>
</dbReference>
<dbReference type="Proteomes" id="UP000183859">
    <property type="component" value="Chromosome"/>
</dbReference>
<dbReference type="InterPro" id="IPR003594">
    <property type="entry name" value="HATPase_dom"/>
</dbReference>
<evidence type="ECO:0000256" key="1">
    <source>
        <dbReference type="ARBA" id="ARBA00022527"/>
    </source>
</evidence>
<dbReference type="Gene3D" id="3.30.565.10">
    <property type="entry name" value="Histidine kinase-like ATPase, C-terminal domain"/>
    <property type="match status" value="1"/>
</dbReference>
<evidence type="ECO:0000259" key="2">
    <source>
        <dbReference type="Pfam" id="PF13581"/>
    </source>
</evidence>
<dbReference type="OrthoDB" id="9792240at2"/>
<dbReference type="KEGG" id="php:PhaeoP97_03230"/>
<name>A0A1L3I8Z9_9RHOB</name>
<keyword evidence="1" id="KW-0723">Serine/threonine-protein kinase</keyword>
<dbReference type="PANTHER" id="PTHR35526">
    <property type="entry name" value="ANTI-SIGMA-F FACTOR RSBW-RELATED"/>
    <property type="match status" value="1"/>
</dbReference>
<dbReference type="InterPro" id="IPR050267">
    <property type="entry name" value="Anti-sigma-factor_SerPK"/>
</dbReference>
<dbReference type="SUPFAM" id="SSF55874">
    <property type="entry name" value="ATPase domain of HSP90 chaperone/DNA topoisomerase II/histidine kinase"/>
    <property type="match status" value="1"/>
</dbReference>
<dbReference type="PANTHER" id="PTHR35526:SF3">
    <property type="entry name" value="ANTI-SIGMA-F FACTOR RSBW"/>
    <property type="match status" value="1"/>
</dbReference>
<feature type="domain" description="Histidine kinase/HSP90-like ATPase" evidence="2">
    <location>
        <begin position="14"/>
        <end position="137"/>
    </location>
</feature>
<dbReference type="Pfam" id="PF13581">
    <property type="entry name" value="HATPase_c_2"/>
    <property type="match status" value="1"/>
</dbReference>
<accession>A0A1L3I8Z9</accession>
<reference evidence="4" key="1">
    <citation type="submission" date="2016-07" db="EMBL/GenBank/DDBJ databases">
        <title>Phaeobacter portensis sp. nov., a tropodithietic acid producing bacterium isolated from a German harbor.</title>
        <authorList>
            <person name="Freese H.M."/>
            <person name="Bunk B."/>
            <person name="Breider S."/>
            <person name="Brinkhoff T."/>
        </authorList>
    </citation>
    <scope>NUCLEOTIDE SEQUENCE [LARGE SCALE GENOMIC DNA]</scope>
    <source>
        <strain evidence="4">P97</strain>
    </source>
</reference>
<protein>
    <submittedName>
        <fullName evidence="3">Putative serine-protein kinase (Anti-sigma-B factor)</fullName>
    </submittedName>
</protein>
<dbReference type="RefSeq" id="WP_072505898.1">
    <property type="nucleotide sequence ID" value="NZ_CP016364.1"/>
</dbReference>
<evidence type="ECO:0000313" key="4">
    <source>
        <dbReference type="Proteomes" id="UP000183859"/>
    </source>
</evidence>
<sequence>MVETFSCSFIATELEARSGVQDVIAQLRTMGISDSRVDEVQIALTEAVNNVVEHAYAGMDIGDVRIRCNLHPDQLWISIGDGGAPFKDGKLPVATAHDLTVETDKLPEGGFGWLLIRELASDVQYKRDATGNNLSLCFEIKMRNAKPD</sequence>
<keyword evidence="3" id="KW-0808">Transferase</keyword>
<dbReference type="InterPro" id="IPR036890">
    <property type="entry name" value="HATPase_C_sf"/>
</dbReference>
<dbReference type="STRING" id="1844006.PhaeoP97_03230"/>
<evidence type="ECO:0000313" key="3">
    <source>
        <dbReference type="EMBL" id="APG48588.1"/>
    </source>
</evidence>